<evidence type="ECO:0000313" key="8">
    <source>
        <dbReference type="Proteomes" id="UP000471745"/>
    </source>
</evidence>
<dbReference type="Gene3D" id="3.40.50.1820">
    <property type="entry name" value="alpha/beta hydrolase"/>
    <property type="match status" value="1"/>
</dbReference>
<feature type="domain" description="AB hydrolase-1" evidence="5">
    <location>
        <begin position="71"/>
        <end position="222"/>
    </location>
</feature>
<evidence type="ECO:0000256" key="4">
    <source>
        <dbReference type="SAM" id="MobiDB-lite"/>
    </source>
</evidence>
<keyword evidence="8" id="KW-1185">Reference proteome</keyword>
<dbReference type="EMBL" id="JAAGNA010000830">
    <property type="protein sequence ID" value="NEC51607.1"/>
    <property type="molecule type" value="Genomic_DNA"/>
</dbReference>
<feature type="region of interest" description="Disordered" evidence="4">
    <location>
        <begin position="1"/>
        <end position="26"/>
    </location>
</feature>
<evidence type="ECO:0000313" key="7">
    <source>
        <dbReference type="EMBL" id="NEC51607.1"/>
    </source>
</evidence>
<feature type="compositionally biased region" description="Polar residues" evidence="4">
    <location>
        <begin position="1"/>
        <end position="13"/>
    </location>
</feature>
<reference evidence="7 8" key="1">
    <citation type="submission" date="2020-01" db="EMBL/GenBank/DDBJ databases">
        <title>Insect and environment-associated Actinomycetes.</title>
        <authorList>
            <person name="Currrie C."/>
            <person name="Chevrette M."/>
            <person name="Carlson C."/>
            <person name="Stubbendieck R."/>
            <person name="Wendt-Pienkowski E."/>
        </authorList>
    </citation>
    <scope>NUCLEOTIDE SEQUENCE [LARGE SCALE GENOMIC DNA]</scope>
    <source>
        <strain evidence="7 8">SID8189</strain>
    </source>
</reference>
<protein>
    <submittedName>
        <fullName evidence="7">Alpha/beta hydrolase</fullName>
    </submittedName>
</protein>
<name>A0A9X5CQ19_9ACTN</name>
<dbReference type="PANTHER" id="PTHR43248:SF29">
    <property type="entry name" value="TRIPEPTIDYL AMINOPEPTIDASE"/>
    <property type="match status" value="1"/>
</dbReference>
<dbReference type="PANTHER" id="PTHR43248">
    <property type="entry name" value="2-SUCCINYL-6-HYDROXY-2,4-CYCLOHEXADIENE-1-CARBOXYLATE SYNTHASE"/>
    <property type="match status" value="1"/>
</dbReference>
<proteinExistence type="inferred from homology"/>
<evidence type="ECO:0000256" key="2">
    <source>
        <dbReference type="ARBA" id="ARBA00022729"/>
    </source>
</evidence>
<feature type="domain" description="Peptidase S33 tripeptidyl aminopeptidase-like C-terminal" evidence="6">
    <location>
        <begin position="388"/>
        <end position="469"/>
    </location>
</feature>
<dbReference type="AlphaFoldDB" id="A0A9X5CQ19"/>
<evidence type="ECO:0000259" key="5">
    <source>
        <dbReference type="Pfam" id="PF00561"/>
    </source>
</evidence>
<sequence length="516" mass="54662">MPGRTQDSASTGGTAVHAGPCDGWGRDPEDARLERCAVEVPLDYGDPDGERITLAVTRIRALDPVRRRGVLVGLNGGPGGNQGLGRFMPLRLADTPVHEVYDLIGFDPRGWGASAPLMREVVQGKAPWSSRPSDEEFAQIAEDMKAVEEGAARAGGTLRAHITTRNVARDLDRIRRTLGEDRISYLGYAYGTYLGSVYASMFGEHLDRHVFDSCVDPGAVWRGQYTSQAEAIRANVDAWAAWAGERDGVFGLGTDGGAVIASVERLAAALHACPVGGVDRTVLDGAVGNGATHRPLWDQLALLVVALTAGDARAARTAWLLAAPDGEQPKPGDTHVAGLVEATTCEGVWSRDLETYFADMRDFRDRCPYGYGVSRAQPWVATFRTDRPREAMTVLRGDNCAPGLIVAAEGNPTLAHRGGRAMATLFGDRLVTVADDGSNEMFAVRGNSAVDALVTAYFVDGRLPDTDVTVAGTPRPAPEATAAQDGPGAADLVAKGPDAQTVGSYLAAFRAATARP</sequence>
<comment type="caution">
    <text evidence="7">The sequence shown here is derived from an EMBL/GenBank/DDBJ whole genome shotgun (WGS) entry which is preliminary data.</text>
</comment>
<dbReference type="InterPro" id="IPR029058">
    <property type="entry name" value="AB_hydrolase_fold"/>
</dbReference>
<dbReference type="Proteomes" id="UP000471745">
    <property type="component" value="Unassembled WGS sequence"/>
</dbReference>
<keyword evidence="2" id="KW-0732">Signal</keyword>
<comment type="similarity">
    <text evidence="1">Belongs to the peptidase S33 family.</text>
</comment>
<dbReference type="Pfam" id="PF00561">
    <property type="entry name" value="Abhydrolase_1"/>
    <property type="match status" value="1"/>
</dbReference>
<dbReference type="InterPro" id="IPR000073">
    <property type="entry name" value="AB_hydrolase_1"/>
</dbReference>
<dbReference type="SUPFAM" id="SSF53474">
    <property type="entry name" value="alpha/beta-Hydrolases"/>
    <property type="match status" value="1"/>
</dbReference>
<evidence type="ECO:0000259" key="6">
    <source>
        <dbReference type="Pfam" id="PF08386"/>
    </source>
</evidence>
<dbReference type="RefSeq" id="WP_163090346.1">
    <property type="nucleotide sequence ID" value="NZ_JAAGNA010000830.1"/>
</dbReference>
<gene>
    <name evidence="7" type="ORF">G3I18_24040</name>
</gene>
<organism evidence="7 8">
    <name type="scientific">Actinospica acidiphila</name>
    <dbReference type="NCBI Taxonomy" id="304899"/>
    <lineage>
        <taxon>Bacteria</taxon>
        <taxon>Bacillati</taxon>
        <taxon>Actinomycetota</taxon>
        <taxon>Actinomycetes</taxon>
        <taxon>Catenulisporales</taxon>
        <taxon>Actinospicaceae</taxon>
        <taxon>Actinospica</taxon>
    </lineage>
</organism>
<dbReference type="GO" id="GO:0016787">
    <property type="term" value="F:hydrolase activity"/>
    <property type="evidence" value="ECO:0007669"/>
    <property type="project" value="UniProtKB-KW"/>
</dbReference>
<dbReference type="InterPro" id="IPR051601">
    <property type="entry name" value="Serine_prot/Carboxylest_S33"/>
</dbReference>
<evidence type="ECO:0000256" key="1">
    <source>
        <dbReference type="ARBA" id="ARBA00010088"/>
    </source>
</evidence>
<evidence type="ECO:0000256" key="3">
    <source>
        <dbReference type="ARBA" id="ARBA00022801"/>
    </source>
</evidence>
<dbReference type="Pfam" id="PF08386">
    <property type="entry name" value="Abhydrolase_4"/>
    <property type="match status" value="1"/>
</dbReference>
<keyword evidence="3 7" id="KW-0378">Hydrolase</keyword>
<accession>A0A9X5CQ19</accession>
<dbReference type="InterPro" id="IPR013595">
    <property type="entry name" value="Pept_S33_TAP-like_C"/>
</dbReference>